<keyword evidence="1 2" id="KW-0863">Zinc-finger</keyword>
<organism evidence="5 6">
    <name type="scientific">Ananas comosus</name>
    <name type="common">Pineapple</name>
    <name type="synonym">Ananas ananas</name>
    <dbReference type="NCBI Taxonomy" id="4615"/>
    <lineage>
        <taxon>Eukaryota</taxon>
        <taxon>Viridiplantae</taxon>
        <taxon>Streptophyta</taxon>
        <taxon>Embryophyta</taxon>
        <taxon>Tracheophyta</taxon>
        <taxon>Spermatophyta</taxon>
        <taxon>Magnoliopsida</taxon>
        <taxon>Liliopsida</taxon>
        <taxon>Poales</taxon>
        <taxon>Bromeliaceae</taxon>
        <taxon>Bromelioideae</taxon>
        <taxon>Ananas</taxon>
    </lineage>
</organism>
<protein>
    <recommendedName>
        <fullName evidence="2">Protein FAR1-RELATED SEQUENCE</fullName>
    </recommendedName>
</protein>
<reference evidence="5" key="1">
    <citation type="journal article" date="2015" name="Nat. Genet.">
        <title>The pineapple genome and the evolution of CAM photosynthesis.</title>
        <authorList>
            <person name="Ming R."/>
            <person name="VanBuren R."/>
            <person name="Wai C.M."/>
            <person name="Tang H."/>
            <person name="Schatz M.C."/>
            <person name="Bowers J.E."/>
            <person name="Lyons E."/>
            <person name="Wang M.L."/>
            <person name="Chen J."/>
            <person name="Biggers E."/>
            <person name="Zhang J."/>
            <person name="Huang L."/>
            <person name="Zhang L."/>
            <person name="Miao W."/>
            <person name="Zhang J."/>
            <person name="Ye Z."/>
            <person name="Miao C."/>
            <person name="Lin Z."/>
            <person name="Wang H."/>
            <person name="Zhou H."/>
            <person name="Yim W.C."/>
            <person name="Priest H.D."/>
            <person name="Zheng C."/>
            <person name="Woodhouse M."/>
            <person name="Edger P.P."/>
            <person name="Guyot R."/>
            <person name="Guo H.B."/>
            <person name="Guo H."/>
            <person name="Zheng G."/>
            <person name="Singh R."/>
            <person name="Sharma A."/>
            <person name="Min X."/>
            <person name="Zheng Y."/>
            <person name="Lee H."/>
            <person name="Gurtowski J."/>
            <person name="Sedlazeck F.J."/>
            <person name="Harkess A."/>
            <person name="McKain M.R."/>
            <person name="Liao Z."/>
            <person name="Fang J."/>
            <person name="Liu J."/>
            <person name="Zhang X."/>
            <person name="Zhang Q."/>
            <person name="Hu W."/>
            <person name="Qin Y."/>
            <person name="Wang K."/>
            <person name="Chen L.Y."/>
            <person name="Shirley N."/>
            <person name="Lin Y.R."/>
            <person name="Liu L.Y."/>
            <person name="Hernandez A.G."/>
            <person name="Wright C.L."/>
            <person name="Bulone V."/>
            <person name="Tuskan G.A."/>
            <person name="Heath K."/>
            <person name="Zee F."/>
            <person name="Moore P.H."/>
            <person name="Sunkar R."/>
            <person name="Leebens-Mack J.H."/>
            <person name="Mockler T."/>
            <person name="Bennetzen J.L."/>
            <person name="Freeling M."/>
            <person name="Sankoff D."/>
            <person name="Paterson A.H."/>
            <person name="Zhu X."/>
            <person name="Yang X."/>
            <person name="Smith J.A."/>
            <person name="Cushman J.C."/>
            <person name="Paull R.E."/>
            <person name="Yu Q."/>
        </authorList>
    </citation>
    <scope>NUCLEOTIDE SEQUENCE [LARGE SCALE GENOMIC DNA]</scope>
    <source>
        <strain evidence="5">cv. F153</strain>
    </source>
</reference>
<dbReference type="GO" id="GO:0005634">
    <property type="term" value="C:nucleus"/>
    <property type="evidence" value="ECO:0007669"/>
    <property type="project" value="UniProtKB-SubCell"/>
</dbReference>
<evidence type="ECO:0000256" key="2">
    <source>
        <dbReference type="RuleBase" id="RU367018"/>
    </source>
</evidence>
<dbReference type="GO" id="GO:0008270">
    <property type="term" value="F:zinc ion binding"/>
    <property type="evidence" value="ECO:0007669"/>
    <property type="project" value="UniProtKB-UniRule"/>
</dbReference>
<dbReference type="Pfam" id="PF10551">
    <property type="entry name" value="MULE"/>
    <property type="match status" value="1"/>
</dbReference>
<dbReference type="Pfam" id="PF04434">
    <property type="entry name" value="SWIM"/>
    <property type="match status" value="1"/>
</dbReference>
<proteinExistence type="inferred from homology"/>
<evidence type="ECO:0000259" key="4">
    <source>
        <dbReference type="PROSITE" id="PS50966"/>
    </source>
</evidence>
<dbReference type="InterPro" id="IPR007527">
    <property type="entry name" value="Znf_SWIM"/>
</dbReference>
<comment type="function">
    <text evidence="2">Putative transcription activator involved in regulating light control of development.</text>
</comment>
<feature type="domain" description="SWIM-type" evidence="4">
    <location>
        <begin position="540"/>
        <end position="576"/>
    </location>
</feature>
<dbReference type="InterPro" id="IPR031052">
    <property type="entry name" value="FHY3/FAR1"/>
</dbReference>
<evidence type="ECO:0000256" key="1">
    <source>
        <dbReference type="PROSITE-ProRule" id="PRU00325"/>
    </source>
</evidence>
<dbReference type="PANTHER" id="PTHR31669">
    <property type="entry name" value="PROTEIN FAR1-RELATED SEQUENCE 10-RELATED"/>
    <property type="match status" value="1"/>
</dbReference>
<sequence length="671" mass="77158">MEYCSSEDDELIEDFADLEDDPTPPDADQAGGGAASSQGHFVDRDAGGTDVIATDVDVDVDVKNQDPYLRMEFESDAAARAFYNAYASRLGFGIRVARSRSERRKGVEVLVMKRFVCLKEGHHKKKATDLSARKKRKRLSIRDGCPAMMEVVRRAPDRWVVTKLVLDHTHVVVSPDKVREIQLRRLSGKYREHENYLKEMRLRMFGDGDAQVLLDYFKKMQAENPGFFYAIQVDGRNCMANAVWVDAKARISYTYFGDAVTFDTSYKQNENMTMPFAAFTGVNHHGQPVVFGCALVVDKTESSFTWLFETWLTAMFRRHPISLTTDQGKAIGAAVAKVFPQTHHRLCRWRILSRCKKKLSDLYSRFPTLHEELKKCVNECDGIEMFEIYWRSVIDKYDLRENAWLQSLYSMRNKWVPAYLTGSFFAELSTTRKLESINRFYRSHFSTEVHFQTFIAKFDQEMDSRYAEEAQMDNTVVPPKQILKTDTVMEKQAANIYTRAAFENFQEELVESLHHYPVKIQEGQYSKFSVERVDDSCNRHVVYFNAQEKKAWCNCFKFAFSGILCRHVLGVFVLAGVILLPDHCISRRWTKKAKIGPEPDGRDDENESYCQNSPILRYNDLVRDAMKCAEKGAVSADAFKVAKDMLRKAFAEIASFEEKLAKSGQHQVKNT</sequence>
<dbReference type="GeneID" id="109710352"/>
<feature type="compositionally biased region" description="Acidic residues" evidence="3">
    <location>
        <begin position="1"/>
        <end position="23"/>
    </location>
</feature>
<dbReference type="GO" id="GO:0006355">
    <property type="term" value="P:regulation of DNA-templated transcription"/>
    <property type="evidence" value="ECO:0007669"/>
    <property type="project" value="UniProtKB-UniRule"/>
</dbReference>
<dbReference type="InterPro" id="IPR004330">
    <property type="entry name" value="FAR1_DNA_bnd_dom"/>
</dbReference>
<comment type="subcellular location">
    <subcellularLocation>
        <location evidence="2">Nucleus</location>
    </subcellularLocation>
</comment>
<keyword evidence="5" id="KW-1185">Reference proteome</keyword>
<dbReference type="AlphaFoldDB" id="A0A6P5F4Q4"/>
<evidence type="ECO:0000256" key="3">
    <source>
        <dbReference type="SAM" id="MobiDB-lite"/>
    </source>
</evidence>
<accession>A0A6P5F4Q4</accession>
<name>A0A6P5F4Q4_ANACO</name>
<dbReference type="Pfam" id="PF03101">
    <property type="entry name" value="FAR1"/>
    <property type="match status" value="1"/>
</dbReference>
<keyword evidence="2" id="KW-0479">Metal-binding</keyword>
<keyword evidence="2" id="KW-0539">Nucleus</keyword>
<dbReference type="PROSITE" id="PS50966">
    <property type="entry name" value="ZF_SWIM"/>
    <property type="match status" value="1"/>
</dbReference>
<dbReference type="OrthoDB" id="1927586at2759"/>
<evidence type="ECO:0000313" key="6">
    <source>
        <dbReference type="RefSeq" id="XP_020088453.1"/>
    </source>
</evidence>
<reference evidence="6" key="2">
    <citation type="submission" date="2025-08" db="UniProtKB">
        <authorList>
            <consortium name="RefSeq"/>
        </authorList>
    </citation>
    <scope>IDENTIFICATION</scope>
    <source>
        <tissue evidence="6">Leaf</tissue>
    </source>
</reference>
<keyword evidence="2" id="KW-0862">Zinc</keyword>
<evidence type="ECO:0000313" key="5">
    <source>
        <dbReference type="Proteomes" id="UP000515123"/>
    </source>
</evidence>
<feature type="region of interest" description="Disordered" evidence="3">
    <location>
        <begin position="1"/>
        <end position="41"/>
    </location>
</feature>
<dbReference type="PANTHER" id="PTHR31669:SF37">
    <property type="entry name" value="PROTEIN FAR1-RELATED SEQUENCE"/>
    <property type="match status" value="1"/>
</dbReference>
<dbReference type="RefSeq" id="XP_020088453.1">
    <property type="nucleotide sequence ID" value="XM_020232864.1"/>
</dbReference>
<dbReference type="InterPro" id="IPR018289">
    <property type="entry name" value="MULE_transposase_dom"/>
</dbReference>
<comment type="similarity">
    <text evidence="2">Belongs to the FHY3/FAR1 family.</text>
</comment>
<gene>
    <name evidence="6" type="primary">LOC109710352</name>
</gene>
<dbReference type="Proteomes" id="UP000515123">
    <property type="component" value="Linkage group 5"/>
</dbReference>